<dbReference type="GO" id="GO:0008270">
    <property type="term" value="F:zinc ion binding"/>
    <property type="evidence" value="ECO:0007669"/>
    <property type="project" value="UniProtKB-KW"/>
</dbReference>
<dbReference type="SUPFAM" id="SSF53098">
    <property type="entry name" value="Ribonuclease H-like"/>
    <property type="match status" value="1"/>
</dbReference>
<evidence type="ECO:0000256" key="8">
    <source>
        <dbReference type="PROSITE-ProRule" id="PRU00027"/>
    </source>
</evidence>
<reference evidence="12" key="1">
    <citation type="submission" date="2017-10" db="EMBL/GenBank/DDBJ databases">
        <title>Rapid genome shrinkage in a self-fertile nematode reveals novel sperm competition proteins.</title>
        <authorList>
            <person name="Yin D."/>
            <person name="Schwarz E.M."/>
            <person name="Thomas C.G."/>
            <person name="Felde R.L."/>
            <person name="Korf I.F."/>
            <person name="Cutter A.D."/>
            <person name="Schartner C.M."/>
            <person name="Ralston E.J."/>
            <person name="Meyer B.J."/>
            <person name="Haag E.S."/>
        </authorList>
    </citation>
    <scope>NUCLEOTIDE SEQUENCE [LARGE SCALE GENOMIC DNA]</scope>
    <source>
        <strain evidence="12">JU1422</strain>
    </source>
</reference>
<dbReference type="Pfam" id="PF22898">
    <property type="entry name" value="NOMO1-like_1st"/>
    <property type="match status" value="1"/>
</dbReference>
<evidence type="ECO:0000313" key="11">
    <source>
        <dbReference type="EMBL" id="PIC25036.1"/>
    </source>
</evidence>
<dbReference type="AlphaFoldDB" id="A0A2G5TDB2"/>
<dbReference type="PANTHER" id="PTHR23303">
    <property type="entry name" value="CARBOXYPEPTIDASE REGULATORY REGION-CONTAINING"/>
    <property type="match status" value="1"/>
</dbReference>
<evidence type="ECO:0000256" key="3">
    <source>
        <dbReference type="ARBA" id="ARBA00022729"/>
    </source>
</evidence>
<evidence type="ECO:0000256" key="6">
    <source>
        <dbReference type="ARBA" id="ARBA00023125"/>
    </source>
</evidence>
<sequence length="813" mass="92286">MKRQRSKYESYFEHQGEMGACRYCPAKLKWTKQSGTNSLRFHLKKQHPALFEKLKSQEAPPVKISESSSEENGSTDSQGHSHGHEGETSEGEHDNVKSALGMIDPRERLTVPCVPSGKQNVYSCAGFVKSSSPIDFSELKVKLLTLEGHLKHEEEVKPSNGYFMIPVYNKGSYTLKVASPAGYYFEPDTIEIKIDGKTDAGTKNKDLVFKLTGFSVRGTVDGAPAGLSLVLTQNGKQVDSTKTLEGGKYEMRAPPGKYEVSTGADASECIARGKATVEVKDSPVVVTPNLKISGYQLEIATKNVEHHPFTDAVRPEHTKEDEMIMRMILGDRLPVTMMEGENFRVMLKSLKPGFSFKSVEHYVNLVLPAFRRSIESRILKELKLARKVSLAFNHGVTGISNLDCVALTAHWTNEATMEPTHALLEFKTFRNYEEIGPQFFDSIISKFGISGKIVGIIDQNDFKLSDDTVPRLPNLQKILDKVARSLYTDHLDLFSKQKSMILEFRRLQHVYGWNSCYKELLNIEFADSEMLMESLANPEAMSWNDHLELLYFVHDVQVPRILADVHEKTKEKPISQEMTPEDMAISRFIFAILKDVRKVVNSIRNKCYPASSNIIPILRVLLNNLQQMDVSNPLYDAFSMMKAALIKQLQNLSDSCQKNEILKTATFLDGRFRDRYFSKSHKDYMISKYRKFDVEVIKANSDDIKKEDGISTNASAQEGQLEIEIAKYLQQDPNYHSNPIEFWKQNEAKFPILKRLATQFLSIPFLEIMKATEIYEFGEKIVPVYHMESVKEVFGYCAAIIEIEKLTKNSRNF</sequence>
<comment type="caution">
    <text evidence="11">The sequence shown here is derived from an EMBL/GenBank/DDBJ whole genome shotgun (WGS) entry which is preliminary data.</text>
</comment>
<keyword evidence="3" id="KW-0732">Signal</keyword>
<dbReference type="GO" id="GO:0005789">
    <property type="term" value="C:endoplasmic reticulum membrane"/>
    <property type="evidence" value="ECO:0007669"/>
    <property type="project" value="TreeGrafter"/>
</dbReference>
<keyword evidence="5" id="KW-0862">Zinc</keyword>
<proteinExistence type="predicted"/>
<dbReference type="InterPro" id="IPR003656">
    <property type="entry name" value="Znf_BED"/>
</dbReference>
<dbReference type="Pfam" id="PF05699">
    <property type="entry name" value="Dimer_Tnp_hAT"/>
    <property type="match status" value="1"/>
</dbReference>
<dbReference type="InterPro" id="IPR012337">
    <property type="entry name" value="RNaseH-like_sf"/>
</dbReference>
<name>A0A2G5TDB2_9PELO</name>
<evidence type="ECO:0000256" key="4">
    <source>
        <dbReference type="ARBA" id="ARBA00022771"/>
    </source>
</evidence>
<dbReference type="InterPro" id="IPR051417">
    <property type="entry name" value="SDr/BOS_complex"/>
</dbReference>
<evidence type="ECO:0000256" key="9">
    <source>
        <dbReference type="SAM" id="MobiDB-lite"/>
    </source>
</evidence>
<dbReference type="GO" id="GO:0005634">
    <property type="term" value="C:nucleus"/>
    <property type="evidence" value="ECO:0007669"/>
    <property type="project" value="UniProtKB-SubCell"/>
</dbReference>
<dbReference type="OrthoDB" id="5871122at2759"/>
<dbReference type="PANTHER" id="PTHR23303:SF14">
    <property type="entry name" value="BOS COMPLEX SUBUNIT NOMO1-RELATED"/>
    <property type="match status" value="1"/>
</dbReference>
<evidence type="ECO:0000313" key="12">
    <source>
        <dbReference type="Proteomes" id="UP000230233"/>
    </source>
</evidence>
<feature type="region of interest" description="Disordered" evidence="9">
    <location>
        <begin position="52"/>
        <end position="94"/>
    </location>
</feature>
<gene>
    <name evidence="11" type="primary">Cnig_chr_V.g18124</name>
    <name evidence="11" type="ORF">B9Z55_018124</name>
</gene>
<feature type="domain" description="BED-type" evidence="10">
    <location>
        <begin position="3"/>
        <end position="54"/>
    </location>
</feature>
<keyword evidence="6" id="KW-0238">DNA-binding</keyword>
<dbReference type="Proteomes" id="UP000230233">
    <property type="component" value="Chromosome V"/>
</dbReference>
<evidence type="ECO:0000259" key="10">
    <source>
        <dbReference type="PROSITE" id="PS50808"/>
    </source>
</evidence>
<feature type="compositionally biased region" description="Polar residues" evidence="9">
    <location>
        <begin position="65"/>
        <end position="78"/>
    </location>
</feature>
<dbReference type="GO" id="GO:0046983">
    <property type="term" value="F:protein dimerization activity"/>
    <property type="evidence" value="ECO:0007669"/>
    <property type="project" value="InterPro"/>
</dbReference>
<dbReference type="GO" id="GO:0003677">
    <property type="term" value="F:DNA binding"/>
    <property type="evidence" value="ECO:0007669"/>
    <property type="project" value="UniProtKB-KW"/>
</dbReference>
<evidence type="ECO:0000256" key="5">
    <source>
        <dbReference type="ARBA" id="ARBA00022833"/>
    </source>
</evidence>
<evidence type="ECO:0000256" key="1">
    <source>
        <dbReference type="ARBA" id="ARBA00004123"/>
    </source>
</evidence>
<keyword evidence="7" id="KW-0539">Nucleus</keyword>
<keyword evidence="12" id="KW-1185">Reference proteome</keyword>
<dbReference type="PROSITE" id="PS50808">
    <property type="entry name" value="ZF_BED"/>
    <property type="match status" value="1"/>
</dbReference>
<organism evidence="11 12">
    <name type="scientific">Caenorhabditis nigoni</name>
    <dbReference type="NCBI Taxonomy" id="1611254"/>
    <lineage>
        <taxon>Eukaryota</taxon>
        <taxon>Metazoa</taxon>
        <taxon>Ecdysozoa</taxon>
        <taxon>Nematoda</taxon>
        <taxon>Chromadorea</taxon>
        <taxon>Rhabditida</taxon>
        <taxon>Rhabditina</taxon>
        <taxon>Rhabditomorpha</taxon>
        <taxon>Rhabditoidea</taxon>
        <taxon>Rhabditidae</taxon>
        <taxon>Peloderinae</taxon>
        <taxon>Caenorhabditis</taxon>
    </lineage>
</organism>
<dbReference type="EMBL" id="PDUG01000005">
    <property type="protein sequence ID" value="PIC25036.1"/>
    <property type="molecule type" value="Genomic_DNA"/>
</dbReference>
<protein>
    <recommendedName>
        <fullName evidence="10">BED-type domain-containing protein</fullName>
    </recommendedName>
</protein>
<evidence type="ECO:0000256" key="2">
    <source>
        <dbReference type="ARBA" id="ARBA00022723"/>
    </source>
</evidence>
<comment type="subcellular location">
    <subcellularLocation>
        <location evidence="1">Nucleus</location>
    </subcellularLocation>
</comment>
<dbReference type="InterPro" id="IPR008906">
    <property type="entry name" value="HATC_C_dom"/>
</dbReference>
<keyword evidence="4 8" id="KW-0863">Zinc-finger</keyword>
<accession>A0A2G5TDB2</accession>
<dbReference type="STRING" id="1611254.A0A2G5TDB2"/>
<feature type="compositionally biased region" description="Basic and acidic residues" evidence="9">
    <location>
        <begin position="82"/>
        <end position="94"/>
    </location>
</feature>
<keyword evidence="2" id="KW-0479">Metal-binding</keyword>
<evidence type="ECO:0000256" key="7">
    <source>
        <dbReference type="ARBA" id="ARBA00023242"/>
    </source>
</evidence>
<dbReference type="SMART" id="SM00614">
    <property type="entry name" value="ZnF_BED"/>
    <property type="match status" value="1"/>
</dbReference>
<dbReference type="InterPro" id="IPR055075">
    <property type="entry name" value="NOMO-like_N"/>
</dbReference>